<reference evidence="1 2" key="1">
    <citation type="journal article" date="2015" name="Nat. Commun.">
        <title>Production of butyrate from lysine and the Amadori product fructoselysine by a human gut commensal.</title>
        <authorList>
            <person name="Bui T.P."/>
            <person name="Ritari J."/>
            <person name="Boeren S."/>
            <person name="de Waard P."/>
            <person name="Plugge C.M."/>
            <person name="de Vos W.M."/>
        </authorList>
    </citation>
    <scope>NUCLEOTIDE SEQUENCE [LARGE SCALE GENOMIC DNA]</scope>
    <source>
        <strain evidence="1 2">AF211</strain>
    </source>
</reference>
<evidence type="ECO:0000313" key="1">
    <source>
        <dbReference type="EMBL" id="ALP93042.1"/>
    </source>
</evidence>
<accession>A0A0S2W1D1</accession>
<dbReference type="KEGG" id="ibu:IB211_00647"/>
<proteinExistence type="predicted"/>
<organism evidence="1 2">
    <name type="scientific">Intestinimonas butyriciproducens</name>
    <dbReference type="NCBI Taxonomy" id="1297617"/>
    <lineage>
        <taxon>Bacteria</taxon>
        <taxon>Bacillati</taxon>
        <taxon>Bacillota</taxon>
        <taxon>Clostridia</taxon>
        <taxon>Eubacteriales</taxon>
        <taxon>Intestinimonas</taxon>
    </lineage>
</organism>
<protein>
    <submittedName>
        <fullName evidence="1">Uncharacterized protein</fullName>
    </submittedName>
</protein>
<dbReference type="eggNOG" id="ENOG503463C">
    <property type="taxonomic scope" value="Bacteria"/>
</dbReference>
<dbReference type="RefSeq" id="WP_058117075.1">
    <property type="nucleotide sequence ID" value="NZ_CP011307.1"/>
</dbReference>
<dbReference type="Proteomes" id="UP000064844">
    <property type="component" value="Chromosome"/>
</dbReference>
<name>A0A0S2W1D1_9FIRM</name>
<reference evidence="2" key="2">
    <citation type="submission" date="2015-04" db="EMBL/GenBank/DDBJ databases">
        <title>A butyrogenic pathway from the amino acid lysine in a human gut commensal.</title>
        <authorList>
            <person name="de Vos W.M."/>
            <person name="Bui N.T.P."/>
            <person name="Plugge C.M."/>
            <person name="Ritari J."/>
        </authorList>
    </citation>
    <scope>NUCLEOTIDE SEQUENCE [LARGE SCALE GENOMIC DNA]</scope>
    <source>
        <strain evidence="2">AF211</strain>
    </source>
</reference>
<keyword evidence="2" id="KW-1185">Reference proteome</keyword>
<dbReference type="EMBL" id="CP011307">
    <property type="protein sequence ID" value="ALP93042.1"/>
    <property type="molecule type" value="Genomic_DNA"/>
</dbReference>
<gene>
    <name evidence="1" type="ORF">IB211_00647</name>
</gene>
<dbReference type="STRING" id="1297617.IB211_00647"/>
<sequence>MKRPHTYFSTEFHGGPRAVRARLGNLFAAPRRSGRLLLLCTVLLVGALGGLVACDAARDGERNPFPVPDEVYAMALELAGPGGETVDLKLAFSAEAVLPGATLEAYTMEPGARPEGPEGHAFDAAFTFLVVRLEGGARSLLGSFSVGADAGAPEYAVADYLRASGNEDAGRRLSFLRLLSDADAAVAPFLDRAEIEGAPVSDENGVVWRRLAGYEKQEGLPMEDQLLSQLRRVFAQDLAERLMQRSDGTFREWNDGLWIRSDAAERLGWDFTADLATLRFSGAYGWDTAVVDGTARGAPIEWHFRMSEDGDLRPYFIHYYSLCGEGWPSDAECAFLLGGAWYVLFQQGEPDLGAPLSSESWTGDSGYEGSRFLTRTWDGVEVRYSVDEAADLATAYAVSVTAPGIPNWRGIEVGSTRAAVLAAYPELDEAEQEKQNGTRDLLFWGRPVGGTFVGFRLENDVVVQMDSQFVSD</sequence>
<dbReference type="AlphaFoldDB" id="A0A0S2W1D1"/>
<evidence type="ECO:0000313" key="2">
    <source>
        <dbReference type="Proteomes" id="UP000064844"/>
    </source>
</evidence>